<organism evidence="3 4">
    <name type="scientific">Streptomyces cinnamoneus</name>
    <name type="common">Streptoverticillium cinnamoneum</name>
    <dbReference type="NCBI Taxonomy" id="53446"/>
    <lineage>
        <taxon>Bacteria</taxon>
        <taxon>Bacillati</taxon>
        <taxon>Actinomycetota</taxon>
        <taxon>Actinomycetes</taxon>
        <taxon>Kitasatosporales</taxon>
        <taxon>Streptomycetaceae</taxon>
        <taxon>Streptomyces</taxon>
        <taxon>Streptomyces cinnamoneus group</taxon>
    </lineage>
</organism>
<accession>A0A2G1XFI0</accession>
<dbReference type="InterPro" id="IPR007278">
    <property type="entry name" value="DUF397"/>
</dbReference>
<feature type="compositionally biased region" description="Polar residues" evidence="1">
    <location>
        <begin position="14"/>
        <end position="23"/>
    </location>
</feature>
<feature type="region of interest" description="Disordered" evidence="1">
    <location>
        <begin position="1"/>
        <end position="24"/>
    </location>
</feature>
<dbReference type="OrthoDB" id="3430276at2"/>
<evidence type="ECO:0000313" key="4">
    <source>
        <dbReference type="Proteomes" id="UP000222531"/>
    </source>
</evidence>
<sequence>MLHNRLSAHRWRKSSYSGDQNPSCLEWQHTPDGSIAIRDSKTPSRGGFLFRREAWSAFVIALQSESAEASKLRSEQEARR</sequence>
<reference evidence="3 4" key="1">
    <citation type="journal article" date="2017" name="Biochemistry">
        <title>Identification of the Biosynthetic Pathway for the Antibiotic Bicyclomycin.</title>
        <authorList>
            <person name="Patteson J."/>
            <person name="Cai W."/>
            <person name="Johnson R.A."/>
            <person name="Santa Maria K."/>
            <person name="Li B."/>
        </authorList>
    </citation>
    <scope>NUCLEOTIDE SEQUENCE [LARGE SCALE GENOMIC DNA]</scope>
    <source>
        <strain evidence="3 4">ATCC 21532</strain>
    </source>
</reference>
<comment type="caution">
    <text evidence="3">The sequence shown here is derived from an EMBL/GenBank/DDBJ whole genome shotgun (WGS) entry which is preliminary data.</text>
</comment>
<name>A0A2G1XFI0_STRCJ</name>
<evidence type="ECO:0000256" key="1">
    <source>
        <dbReference type="SAM" id="MobiDB-lite"/>
    </source>
</evidence>
<feature type="compositionally biased region" description="Basic residues" evidence="1">
    <location>
        <begin position="1"/>
        <end position="13"/>
    </location>
</feature>
<evidence type="ECO:0000259" key="2">
    <source>
        <dbReference type="Pfam" id="PF04149"/>
    </source>
</evidence>
<protein>
    <recommendedName>
        <fullName evidence="2">DUF397 domain-containing protein</fullName>
    </recommendedName>
</protein>
<dbReference type="AlphaFoldDB" id="A0A2G1XFI0"/>
<dbReference type="EMBL" id="NHZO01000151">
    <property type="protein sequence ID" value="PHQ49889.1"/>
    <property type="molecule type" value="Genomic_DNA"/>
</dbReference>
<dbReference type="Proteomes" id="UP000222531">
    <property type="component" value="Unassembled WGS sequence"/>
</dbReference>
<feature type="domain" description="DUF397" evidence="2">
    <location>
        <begin position="10"/>
        <end position="61"/>
    </location>
</feature>
<dbReference type="Pfam" id="PF04149">
    <property type="entry name" value="DUF397"/>
    <property type="match status" value="1"/>
</dbReference>
<dbReference type="RefSeq" id="WP_099200377.1">
    <property type="nucleotide sequence ID" value="NZ_PKFQ01000001.1"/>
</dbReference>
<gene>
    <name evidence="3" type="ORF">BLA24_19835</name>
</gene>
<proteinExistence type="predicted"/>
<evidence type="ECO:0000313" key="3">
    <source>
        <dbReference type="EMBL" id="PHQ49889.1"/>
    </source>
</evidence>
<keyword evidence="4" id="KW-1185">Reference proteome</keyword>